<dbReference type="InterPro" id="IPR006597">
    <property type="entry name" value="Sel1-like"/>
</dbReference>
<accession>A0AAD4GZE8</accession>
<dbReference type="Pfam" id="PF08238">
    <property type="entry name" value="Sel1"/>
    <property type="match status" value="5"/>
</dbReference>
<dbReference type="EMBL" id="JAAAIL010003633">
    <property type="protein sequence ID" value="KAG0249736.1"/>
    <property type="molecule type" value="Genomic_DNA"/>
</dbReference>
<dbReference type="Gene3D" id="1.25.40.10">
    <property type="entry name" value="Tetratricopeptide repeat domain"/>
    <property type="match status" value="2"/>
</dbReference>
<feature type="compositionally biased region" description="Low complexity" evidence="2">
    <location>
        <begin position="17"/>
        <end position="27"/>
    </location>
</feature>
<feature type="region of interest" description="Disordered" evidence="2">
    <location>
        <begin position="149"/>
        <end position="231"/>
    </location>
</feature>
<proteinExistence type="inferred from homology"/>
<evidence type="ECO:0000256" key="2">
    <source>
        <dbReference type="SAM" id="MobiDB-lite"/>
    </source>
</evidence>
<dbReference type="PANTHER" id="PTHR11102">
    <property type="entry name" value="SEL-1-LIKE PROTEIN"/>
    <property type="match status" value="1"/>
</dbReference>
<feature type="compositionally biased region" description="Polar residues" evidence="2">
    <location>
        <begin position="213"/>
        <end position="231"/>
    </location>
</feature>
<dbReference type="Proteomes" id="UP001194580">
    <property type="component" value="Unassembled WGS sequence"/>
</dbReference>
<evidence type="ECO:0008006" key="5">
    <source>
        <dbReference type="Google" id="ProtNLM"/>
    </source>
</evidence>
<feature type="non-terminal residue" evidence="3">
    <location>
        <position position="447"/>
    </location>
</feature>
<dbReference type="InterPro" id="IPR011990">
    <property type="entry name" value="TPR-like_helical_dom_sf"/>
</dbReference>
<dbReference type="SUPFAM" id="SSF81901">
    <property type="entry name" value="HCP-like"/>
    <property type="match status" value="2"/>
</dbReference>
<organism evidence="3 4">
    <name type="scientific">Linnemannia exigua</name>
    <dbReference type="NCBI Taxonomy" id="604196"/>
    <lineage>
        <taxon>Eukaryota</taxon>
        <taxon>Fungi</taxon>
        <taxon>Fungi incertae sedis</taxon>
        <taxon>Mucoromycota</taxon>
        <taxon>Mortierellomycotina</taxon>
        <taxon>Mortierellomycetes</taxon>
        <taxon>Mortierellales</taxon>
        <taxon>Mortierellaceae</taxon>
        <taxon>Linnemannia</taxon>
    </lineage>
</organism>
<comment type="similarity">
    <text evidence="1">Belongs to the sel-1 family.</text>
</comment>
<reference evidence="3" key="1">
    <citation type="journal article" date="2020" name="Fungal Divers.">
        <title>Resolving the Mortierellaceae phylogeny through synthesis of multi-gene phylogenetics and phylogenomics.</title>
        <authorList>
            <person name="Vandepol N."/>
            <person name="Liber J."/>
            <person name="Desiro A."/>
            <person name="Na H."/>
            <person name="Kennedy M."/>
            <person name="Barry K."/>
            <person name="Grigoriev I.V."/>
            <person name="Miller A.N."/>
            <person name="O'Donnell K."/>
            <person name="Stajich J.E."/>
            <person name="Bonito G."/>
        </authorList>
    </citation>
    <scope>NUCLEOTIDE SEQUENCE</scope>
    <source>
        <strain evidence="3">NRRL 28262</strain>
    </source>
</reference>
<sequence>MTNHLPNVQAVRPIPKSSVDTPISSSSVQEVGPGAGTGQPLSQAPVVYVDLHIDPFTRNEFVLWEDIQLAFEGALHVRHLARVVPFLKGPDFRPLEPRRIAAVPNVVLDVVINDPVIRAEALPGQLVPPVAQQLTTQDLVPPPQKALLETPSQETAPPPPQKALLEPECPTQESSFKVEVETGTAGTPSSFSEGATVTTRRDPHGNDNDNNRPTELSSATTPSRRSPQAPQDLSLATVAMGNSQTVIDASHGDTSAQVALGDKFTLGLEGDRDYEEAMDWYLRAANAGDASAQNKIGDLYRLGHGVPQDCSVAMDWYRKAADQDDATGLYNVGQMYDYALGVPVDYSTAMECYLNQEFAEAEFRIGAMFEMGQGVPKDESAALEWFNRTIKHGENDGWASYSKGYLCFRGIGVPQDSAMAYEWFLKAAQQGLISAQIEVGNMLFSGI</sequence>
<comment type="caution">
    <text evidence="3">The sequence shown here is derived from an EMBL/GenBank/DDBJ whole genome shotgun (WGS) entry which is preliminary data.</text>
</comment>
<dbReference type="AlphaFoldDB" id="A0AAD4GZE8"/>
<name>A0AAD4GZE8_9FUNG</name>
<dbReference type="InterPro" id="IPR050767">
    <property type="entry name" value="Sel1_AlgK"/>
</dbReference>
<evidence type="ECO:0000313" key="3">
    <source>
        <dbReference type="EMBL" id="KAG0249736.1"/>
    </source>
</evidence>
<keyword evidence="4" id="KW-1185">Reference proteome</keyword>
<evidence type="ECO:0000256" key="1">
    <source>
        <dbReference type="ARBA" id="ARBA00038101"/>
    </source>
</evidence>
<dbReference type="SMART" id="SM00671">
    <property type="entry name" value="SEL1"/>
    <property type="match status" value="5"/>
</dbReference>
<protein>
    <recommendedName>
        <fullName evidence="5">HCP-like protein</fullName>
    </recommendedName>
</protein>
<feature type="compositionally biased region" description="Polar residues" evidence="2">
    <location>
        <begin position="184"/>
        <end position="198"/>
    </location>
</feature>
<feature type="region of interest" description="Disordered" evidence="2">
    <location>
        <begin position="1"/>
        <end position="37"/>
    </location>
</feature>
<dbReference type="PANTHER" id="PTHR11102:SF160">
    <property type="entry name" value="ERAD-ASSOCIATED E3 UBIQUITIN-PROTEIN LIGASE COMPONENT HRD3"/>
    <property type="match status" value="1"/>
</dbReference>
<evidence type="ECO:0000313" key="4">
    <source>
        <dbReference type="Proteomes" id="UP001194580"/>
    </source>
</evidence>
<gene>
    <name evidence="3" type="ORF">BGZ95_007433</name>
</gene>
<feature type="compositionally biased region" description="Basic and acidic residues" evidence="2">
    <location>
        <begin position="199"/>
        <end position="212"/>
    </location>
</feature>